<gene>
    <name evidence="1" type="ORF">RJN63_11595</name>
</gene>
<proteinExistence type="predicted"/>
<accession>A0AAE4G950</accession>
<organism evidence="1">
    <name type="scientific">Herbaspirillum huttiense subsp. nephrolepidis</name>
    <dbReference type="NCBI Taxonomy" id="3075126"/>
    <lineage>
        <taxon>Bacteria</taxon>
        <taxon>Pseudomonadati</taxon>
        <taxon>Pseudomonadota</taxon>
        <taxon>Betaproteobacteria</taxon>
        <taxon>Burkholderiales</taxon>
        <taxon>Oxalobacteraceae</taxon>
        <taxon>Herbaspirillum</taxon>
    </lineage>
</organism>
<dbReference type="EMBL" id="JAVRAA010000005">
    <property type="protein sequence ID" value="MDT0337475.1"/>
    <property type="molecule type" value="Genomic_DNA"/>
</dbReference>
<dbReference type="RefSeq" id="WP_284076944.1">
    <property type="nucleotide sequence ID" value="NZ_JAVLSM010000007.1"/>
</dbReference>
<reference evidence="1" key="1">
    <citation type="submission" date="2023-02" db="EMBL/GenBank/DDBJ databases">
        <title>Description of Herbaspirillum huttiense subsp. nephrolepsisexaltata and Herbaspirillum huttiense subsp. lycopersicon.</title>
        <authorList>
            <person name="Poudel M."/>
            <person name="Sharma A."/>
            <person name="Goss E."/>
            <person name="Tapia J.H."/>
            <person name="Harmon C.M."/>
            <person name="Jones J.B."/>
        </authorList>
    </citation>
    <scope>NUCLEOTIDE SEQUENCE</scope>
    <source>
        <strain evidence="1">NC40101</strain>
    </source>
</reference>
<protein>
    <submittedName>
        <fullName evidence="1">Uncharacterized protein</fullName>
    </submittedName>
</protein>
<sequence length="81" mass="8573">MKKSESNDQGLHITEGVSGTWFYHLSAAGTNARGLCGAQTMYTAIPLASWGAKGHLNERYCADCQRLGESELLVAGASIAV</sequence>
<dbReference type="AlphaFoldDB" id="A0AAE4G950"/>
<evidence type="ECO:0000313" key="1">
    <source>
        <dbReference type="EMBL" id="MDT0337475.1"/>
    </source>
</evidence>
<comment type="caution">
    <text evidence="1">The sequence shown here is derived from an EMBL/GenBank/DDBJ whole genome shotgun (WGS) entry which is preliminary data.</text>
</comment>
<name>A0AAE4G950_9BURK</name>